<dbReference type="EMBL" id="FRAR01000005">
    <property type="protein sequence ID" value="SHJ99910.1"/>
    <property type="molecule type" value="Genomic_DNA"/>
</dbReference>
<dbReference type="AlphaFoldDB" id="A0A1M6NW89"/>
<keyword evidence="1" id="KW-1133">Transmembrane helix</keyword>
<proteinExistence type="predicted"/>
<reference evidence="3" key="1">
    <citation type="submission" date="2016-11" db="EMBL/GenBank/DDBJ databases">
        <authorList>
            <person name="Varghese N."/>
            <person name="Submissions S."/>
        </authorList>
    </citation>
    <scope>NUCLEOTIDE SEQUENCE [LARGE SCALE GENOMIC DNA]</scope>
    <source>
        <strain evidence="3">DSM 10349</strain>
    </source>
</reference>
<dbReference type="RefSeq" id="WP_175548950.1">
    <property type="nucleotide sequence ID" value="NZ_FRAR01000005.1"/>
</dbReference>
<evidence type="ECO:0000313" key="3">
    <source>
        <dbReference type="Proteomes" id="UP000183997"/>
    </source>
</evidence>
<name>A0A1M6NW89_9FIRM</name>
<protein>
    <submittedName>
        <fullName evidence="2">Uncharacterized protein</fullName>
    </submittedName>
</protein>
<evidence type="ECO:0000313" key="2">
    <source>
        <dbReference type="EMBL" id="SHJ99910.1"/>
    </source>
</evidence>
<feature type="transmembrane region" description="Helical" evidence="1">
    <location>
        <begin position="35"/>
        <end position="54"/>
    </location>
</feature>
<dbReference type="STRING" id="1121421.SAMN02745123_00298"/>
<keyword evidence="1" id="KW-0472">Membrane</keyword>
<keyword evidence="1" id="KW-0812">Transmembrane</keyword>
<dbReference type="Proteomes" id="UP000183997">
    <property type="component" value="Unassembled WGS sequence"/>
</dbReference>
<evidence type="ECO:0000256" key="1">
    <source>
        <dbReference type="SAM" id="Phobius"/>
    </source>
</evidence>
<organism evidence="2 3">
    <name type="scientific">Desulforamulus aeronauticus DSM 10349</name>
    <dbReference type="NCBI Taxonomy" id="1121421"/>
    <lineage>
        <taxon>Bacteria</taxon>
        <taxon>Bacillati</taxon>
        <taxon>Bacillota</taxon>
        <taxon>Clostridia</taxon>
        <taxon>Eubacteriales</taxon>
        <taxon>Peptococcaceae</taxon>
        <taxon>Desulforamulus</taxon>
    </lineage>
</organism>
<sequence>MAEVKIREADQLARQAQLASPEEEWFELQPIEKKLIRYSLILGIGLLLVFIFIFKPF</sequence>
<keyword evidence="3" id="KW-1185">Reference proteome</keyword>
<accession>A0A1M6NW89</accession>
<gene>
    <name evidence="2" type="ORF">SAMN02745123_00298</name>
</gene>